<feature type="compositionally biased region" description="Acidic residues" evidence="1">
    <location>
        <begin position="299"/>
        <end position="315"/>
    </location>
</feature>
<organism evidence="3 4">
    <name type="scientific">Carnegiea gigantea</name>
    <dbReference type="NCBI Taxonomy" id="171969"/>
    <lineage>
        <taxon>Eukaryota</taxon>
        <taxon>Viridiplantae</taxon>
        <taxon>Streptophyta</taxon>
        <taxon>Embryophyta</taxon>
        <taxon>Tracheophyta</taxon>
        <taxon>Spermatophyta</taxon>
        <taxon>Magnoliopsida</taxon>
        <taxon>eudicotyledons</taxon>
        <taxon>Gunneridae</taxon>
        <taxon>Pentapetalae</taxon>
        <taxon>Caryophyllales</taxon>
        <taxon>Cactineae</taxon>
        <taxon>Cactaceae</taxon>
        <taxon>Cactoideae</taxon>
        <taxon>Echinocereeae</taxon>
        <taxon>Carnegiea</taxon>
    </lineage>
</organism>
<feature type="compositionally biased region" description="Basic and acidic residues" evidence="1">
    <location>
        <begin position="454"/>
        <end position="476"/>
    </location>
</feature>
<reference evidence="3" key="1">
    <citation type="submission" date="2022-04" db="EMBL/GenBank/DDBJ databases">
        <title>Carnegiea gigantea Genome sequencing and assembly v2.</title>
        <authorList>
            <person name="Copetti D."/>
            <person name="Sanderson M.J."/>
            <person name="Burquez A."/>
            <person name="Wojciechowski M.F."/>
        </authorList>
    </citation>
    <scope>NUCLEOTIDE SEQUENCE</scope>
    <source>
        <strain evidence="3">SGP5-SGP5p</strain>
        <tissue evidence="3">Aerial part</tissue>
    </source>
</reference>
<evidence type="ECO:0000259" key="2">
    <source>
        <dbReference type="PROSITE" id="PS50858"/>
    </source>
</evidence>
<feature type="domain" description="BSD" evidence="2">
    <location>
        <begin position="229"/>
        <end position="281"/>
    </location>
</feature>
<keyword evidence="4" id="KW-1185">Reference proteome</keyword>
<dbReference type="Proteomes" id="UP001153076">
    <property type="component" value="Unassembled WGS sequence"/>
</dbReference>
<sequence length="491" mass="54802">MNVPPRICLFAWSIELDVDILLQCPLAVQIWKDDPDPPSSPTSDHESSPSSSKPTIPTHQPTTSDDDDASEPTRNQTTPWSFGGLIKTLQVKSDWIETYRRDLEEFGSGLKKETEVLREVASRAVKDLPSSLEIGASKAQVSLESVGQAIDSIGLAVADIISQGKESLLANDNDSSDAYDVNSVGGNSNVQSIGSSGRYSRFDAQLRAIQCDVSTYVDEPDDVNDYNKWLSAFKLEEKSEEIEVLMRENGSVDGIYKRVVPNNVEHDVFWSRYFYRVHRLNQAESMRARLVKRAISTEDEEELSWDVDDEDEEEVEVKKVDESDANVNNSSQKEDNEQKNLEEHKVVKDSDDESSVPAEQRAVTGDKMQAMEKSGSAVESAAKELSNKETQSRETPKAKDDDEASKKLKEKVTPEGKTEVRESGKDSDISVVSTQSSTEEDDMGWDEIADIGSDDEKKVTRSKSPDREELRKRLSAADDDEDLSWDIEDDD</sequence>
<dbReference type="InterPro" id="IPR051494">
    <property type="entry name" value="BSD_domain-containing"/>
</dbReference>
<feature type="compositionally biased region" description="Acidic residues" evidence="1">
    <location>
        <begin position="438"/>
        <end position="453"/>
    </location>
</feature>
<name>A0A9Q1KML2_9CARY</name>
<feature type="compositionally biased region" description="Basic and acidic residues" evidence="1">
    <location>
        <begin position="381"/>
        <end position="428"/>
    </location>
</feature>
<dbReference type="SUPFAM" id="SSF140383">
    <property type="entry name" value="BSD domain-like"/>
    <property type="match status" value="1"/>
</dbReference>
<evidence type="ECO:0000313" key="3">
    <source>
        <dbReference type="EMBL" id="KAJ8445548.1"/>
    </source>
</evidence>
<feature type="compositionally biased region" description="Low complexity" evidence="1">
    <location>
        <begin position="48"/>
        <end position="58"/>
    </location>
</feature>
<evidence type="ECO:0000313" key="4">
    <source>
        <dbReference type="Proteomes" id="UP001153076"/>
    </source>
</evidence>
<dbReference type="InterPro" id="IPR005607">
    <property type="entry name" value="BSD_dom"/>
</dbReference>
<gene>
    <name evidence="3" type="ORF">Cgig2_012436</name>
</gene>
<dbReference type="Gene3D" id="1.10.3970.10">
    <property type="entry name" value="BSD domain"/>
    <property type="match status" value="1"/>
</dbReference>
<dbReference type="PROSITE" id="PS50858">
    <property type="entry name" value="BSD"/>
    <property type="match status" value="1"/>
</dbReference>
<dbReference type="SMART" id="SM00751">
    <property type="entry name" value="BSD"/>
    <property type="match status" value="1"/>
</dbReference>
<comment type="caution">
    <text evidence="3">The sequence shown here is derived from an EMBL/GenBank/DDBJ whole genome shotgun (WGS) entry which is preliminary data.</text>
</comment>
<dbReference type="GO" id="GO:0005737">
    <property type="term" value="C:cytoplasm"/>
    <property type="evidence" value="ECO:0007669"/>
    <property type="project" value="TreeGrafter"/>
</dbReference>
<feature type="region of interest" description="Disordered" evidence="1">
    <location>
        <begin position="299"/>
        <end position="491"/>
    </location>
</feature>
<proteinExistence type="predicted"/>
<accession>A0A9Q1KML2</accession>
<protein>
    <recommendedName>
        <fullName evidence="2">BSD domain-containing protein</fullName>
    </recommendedName>
</protein>
<dbReference type="OrthoDB" id="73788at2759"/>
<dbReference type="InterPro" id="IPR035925">
    <property type="entry name" value="BSD_dom_sf"/>
</dbReference>
<dbReference type="PANTHER" id="PTHR16019:SF5">
    <property type="entry name" value="BSD DOMAIN-CONTAINING PROTEIN 1"/>
    <property type="match status" value="1"/>
</dbReference>
<evidence type="ECO:0000256" key="1">
    <source>
        <dbReference type="SAM" id="MobiDB-lite"/>
    </source>
</evidence>
<dbReference type="PANTHER" id="PTHR16019">
    <property type="entry name" value="SYNAPSE-ASSOCIATED PROTEIN"/>
    <property type="match status" value="1"/>
</dbReference>
<dbReference type="Pfam" id="PF03909">
    <property type="entry name" value="BSD"/>
    <property type="match status" value="1"/>
</dbReference>
<feature type="compositionally biased region" description="Basic and acidic residues" evidence="1">
    <location>
        <begin position="332"/>
        <end position="349"/>
    </location>
</feature>
<dbReference type="AlphaFoldDB" id="A0A9Q1KML2"/>
<feature type="compositionally biased region" description="Acidic residues" evidence="1">
    <location>
        <begin position="477"/>
        <end position="491"/>
    </location>
</feature>
<dbReference type="EMBL" id="JAKOGI010000076">
    <property type="protein sequence ID" value="KAJ8445548.1"/>
    <property type="molecule type" value="Genomic_DNA"/>
</dbReference>
<feature type="region of interest" description="Disordered" evidence="1">
    <location>
        <begin position="32"/>
        <end position="81"/>
    </location>
</feature>